<dbReference type="SUPFAM" id="SSF51905">
    <property type="entry name" value="FAD/NAD(P)-binding domain"/>
    <property type="match status" value="2"/>
</dbReference>
<protein>
    <submittedName>
        <fullName evidence="2">MSMEG_0569 family flavin-dependent oxidoreductase</fullName>
    </submittedName>
</protein>
<accession>A0ABP7AFQ0</accession>
<dbReference type="InterPro" id="IPR024000">
    <property type="entry name" value="CHP04046_FMN-dependent"/>
</dbReference>
<dbReference type="Pfam" id="PF13738">
    <property type="entry name" value="Pyr_redox_3"/>
    <property type="match status" value="1"/>
</dbReference>
<comment type="caution">
    <text evidence="2">The sequence shown here is derived from an EMBL/GenBank/DDBJ whole genome shotgun (WGS) entry which is preliminary data.</text>
</comment>
<keyword evidence="1" id="KW-0560">Oxidoreductase</keyword>
<evidence type="ECO:0000256" key="1">
    <source>
        <dbReference type="ARBA" id="ARBA00023002"/>
    </source>
</evidence>
<dbReference type="InterPro" id="IPR036188">
    <property type="entry name" value="FAD/NAD-bd_sf"/>
</dbReference>
<dbReference type="EMBL" id="BAAAZO010000011">
    <property type="protein sequence ID" value="GAA3630909.1"/>
    <property type="molecule type" value="Genomic_DNA"/>
</dbReference>
<name>A0ABP7AFQ0_9ACTN</name>
<dbReference type="PANTHER" id="PTHR43539:SF78">
    <property type="entry name" value="FLAVIN-CONTAINING MONOOXYGENASE"/>
    <property type="match status" value="1"/>
</dbReference>
<evidence type="ECO:0000313" key="2">
    <source>
        <dbReference type="EMBL" id="GAA3630909.1"/>
    </source>
</evidence>
<reference evidence="3" key="1">
    <citation type="journal article" date="2019" name="Int. J. Syst. Evol. Microbiol.">
        <title>The Global Catalogue of Microorganisms (GCM) 10K type strain sequencing project: providing services to taxonomists for standard genome sequencing and annotation.</title>
        <authorList>
            <consortium name="The Broad Institute Genomics Platform"/>
            <consortium name="The Broad Institute Genome Sequencing Center for Infectious Disease"/>
            <person name="Wu L."/>
            <person name="Ma J."/>
        </authorList>
    </citation>
    <scope>NUCLEOTIDE SEQUENCE [LARGE SCALE GENOMIC DNA]</scope>
    <source>
        <strain evidence="3">JCM 16902</strain>
    </source>
</reference>
<dbReference type="Proteomes" id="UP001501074">
    <property type="component" value="Unassembled WGS sequence"/>
</dbReference>
<organism evidence="2 3">
    <name type="scientific">Kineosporia mesophila</name>
    <dbReference type="NCBI Taxonomy" id="566012"/>
    <lineage>
        <taxon>Bacteria</taxon>
        <taxon>Bacillati</taxon>
        <taxon>Actinomycetota</taxon>
        <taxon>Actinomycetes</taxon>
        <taxon>Kineosporiales</taxon>
        <taxon>Kineosporiaceae</taxon>
        <taxon>Kineosporia</taxon>
    </lineage>
</organism>
<evidence type="ECO:0000313" key="3">
    <source>
        <dbReference type="Proteomes" id="UP001501074"/>
    </source>
</evidence>
<proteinExistence type="predicted"/>
<dbReference type="InterPro" id="IPR050982">
    <property type="entry name" value="Auxin_biosynth/cation_transpt"/>
</dbReference>
<dbReference type="NCBIfam" id="TIGR04046">
    <property type="entry name" value="MSMEG_0569_nitr"/>
    <property type="match status" value="1"/>
</dbReference>
<dbReference type="PANTHER" id="PTHR43539">
    <property type="entry name" value="FLAVIN-BINDING MONOOXYGENASE-LIKE PROTEIN (AFU_ORTHOLOGUE AFUA_4G09220)"/>
    <property type="match status" value="1"/>
</dbReference>
<gene>
    <name evidence="2" type="ORF">GCM10022223_56020</name>
</gene>
<keyword evidence="3" id="KW-1185">Reference proteome</keyword>
<dbReference type="Gene3D" id="3.50.50.60">
    <property type="entry name" value="FAD/NAD(P)-binding domain"/>
    <property type="match status" value="1"/>
</dbReference>
<sequence>MLSSLEDMKATDDLSGHLLAGGLDGRHVCVAVIGGGQAGLAASHCLTTAQIDHVVLERHHVGFEWSERRWDSFSLVTPNYQCLLPGHEYSAGDPDGFMVREEIVDYLRDYARTFDPPIHEGVEVIRMTHDGHRFQLRTTRGTFQASQVVIATGAYHRPRIPRFAERLPGSVIQIHSSDYKNPDQLPEGATLVVGTGQSGCQIAEDLHLAGRTVHLATGQAPRVARFYRGRDCMTWLDEIGHYTKGITEFADQDATRHKVNHYVTGRGGGRDIDLRAFARDGMHLYGRLKDITAEGITFDDDLKANLDGADAVAEGIKDLIDAYIESENLDQPTEDRYTPVWEPDPDVLTHLDPAKSAITSVIWCTGFDADYRWVDLPVFNGHGYPSHHRGVTSMPGLYVLGLPWQWTWGSGRFRGVGDDARHLTEHIVRNTQSKRQVA</sequence>